<evidence type="ECO:0000256" key="5">
    <source>
        <dbReference type="ARBA" id="ARBA00023242"/>
    </source>
</evidence>
<protein>
    <recommendedName>
        <fullName evidence="6">HAT C-terminal dimerisation domain-containing protein</fullName>
    </recommendedName>
</protein>
<dbReference type="VEuPathDB" id="VectorBase:HLOH_059413"/>
<dbReference type="GO" id="GO:0005634">
    <property type="term" value="C:nucleus"/>
    <property type="evidence" value="ECO:0007669"/>
    <property type="project" value="UniProtKB-SubCell"/>
</dbReference>
<evidence type="ECO:0000313" key="7">
    <source>
        <dbReference type="EMBL" id="KAH9374227.1"/>
    </source>
</evidence>
<reference evidence="7 8" key="1">
    <citation type="journal article" date="2020" name="Cell">
        <title>Large-Scale Comparative Analyses of Tick Genomes Elucidate Their Genetic Diversity and Vector Capacities.</title>
        <authorList>
            <consortium name="Tick Genome and Microbiome Consortium (TIGMIC)"/>
            <person name="Jia N."/>
            <person name="Wang J."/>
            <person name="Shi W."/>
            <person name="Du L."/>
            <person name="Sun Y."/>
            <person name="Zhan W."/>
            <person name="Jiang J.F."/>
            <person name="Wang Q."/>
            <person name="Zhang B."/>
            <person name="Ji P."/>
            <person name="Bell-Sakyi L."/>
            <person name="Cui X.M."/>
            <person name="Yuan T.T."/>
            <person name="Jiang B.G."/>
            <person name="Yang W.F."/>
            <person name="Lam T.T."/>
            <person name="Chang Q.C."/>
            <person name="Ding S.J."/>
            <person name="Wang X.J."/>
            <person name="Zhu J.G."/>
            <person name="Ruan X.D."/>
            <person name="Zhao L."/>
            <person name="Wei J.T."/>
            <person name="Ye R.Z."/>
            <person name="Que T.C."/>
            <person name="Du C.H."/>
            <person name="Zhou Y.H."/>
            <person name="Cheng J.X."/>
            <person name="Dai P.F."/>
            <person name="Guo W.B."/>
            <person name="Han X.H."/>
            <person name="Huang E.J."/>
            <person name="Li L.F."/>
            <person name="Wei W."/>
            <person name="Gao Y.C."/>
            <person name="Liu J.Z."/>
            <person name="Shao H.Z."/>
            <person name="Wang X."/>
            <person name="Wang C.C."/>
            <person name="Yang T.C."/>
            <person name="Huo Q.B."/>
            <person name="Li W."/>
            <person name="Chen H.Y."/>
            <person name="Chen S.E."/>
            <person name="Zhou L.G."/>
            <person name="Ni X.B."/>
            <person name="Tian J.H."/>
            <person name="Sheng Y."/>
            <person name="Liu T."/>
            <person name="Pan Y.S."/>
            <person name="Xia L.Y."/>
            <person name="Li J."/>
            <person name="Zhao F."/>
            <person name="Cao W.C."/>
        </authorList>
    </citation>
    <scope>NUCLEOTIDE SEQUENCE [LARGE SCALE GENOMIC DNA]</scope>
    <source>
        <strain evidence="7">HaeL-2018</strain>
    </source>
</reference>
<dbReference type="PANTHER" id="PTHR46481:SF10">
    <property type="entry name" value="ZINC FINGER BED DOMAIN-CONTAINING PROTEIN 39"/>
    <property type="match status" value="1"/>
</dbReference>
<dbReference type="OMA" id="HGHNTEA"/>
<evidence type="ECO:0000256" key="1">
    <source>
        <dbReference type="ARBA" id="ARBA00004123"/>
    </source>
</evidence>
<dbReference type="InterPro" id="IPR052035">
    <property type="entry name" value="ZnF_BED_domain_contain"/>
</dbReference>
<evidence type="ECO:0000256" key="2">
    <source>
        <dbReference type="ARBA" id="ARBA00022723"/>
    </source>
</evidence>
<keyword evidence="8" id="KW-1185">Reference proteome</keyword>
<accession>A0A9J6GGD6</accession>
<keyword evidence="2" id="KW-0479">Metal-binding</keyword>
<dbReference type="GO" id="GO:0046983">
    <property type="term" value="F:protein dimerization activity"/>
    <property type="evidence" value="ECO:0007669"/>
    <property type="project" value="InterPro"/>
</dbReference>
<evidence type="ECO:0000259" key="6">
    <source>
        <dbReference type="Pfam" id="PF05699"/>
    </source>
</evidence>
<comment type="subcellular location">
    <subcellularLocation>
        <location evidence="1">Nucleus</location>
    </subcellularLocation>
</comment>
<dbReference type="SUPFAM" id="SSF140996">
    <property type="entry name" value="Hermes dimerisation domain"/>
    <property type="match status" value="1"/>
</dbReference>
<keyword evidence="4" id="KW-0862">Zinc</keyword>
<dbReference type="EMBL" id="JABSTR010000006">
    <property type="protein sequence ID" value="KAH9374227.1"/>
    <property type="molecule type" value="Genomic_DNA"/>
</dbReference>
<evidence type="ECO:0000256" key="3">
    <source>
        <dbReference type="ARBA" id="ARBA00022771"/>
    </source>
</evidence>
<comment type="caution">
    <text evidence="7">The sequence shown here is derived from an EMBL/GenBank/DDBJ whole genome shotgun (WGS) entry which is preliminary data.</text>
</comment>
<dbReference type="Pfam" id="PF05699">
    <property type="entry name" value="Dimer_Tnp_hAT"/>
    <property type="match status" value="1"/>
</dbReference>
<name>A0A9J6GGD6_HAELO</name>
<keyword evidence="3" id="KW-0863">Zinc-finger</keyword>
<dbReference type="InterPro" id="IPR008906">
    <property type="entry name" value="HATC_C_dom"/>
</dbReference>
<dbReference type="InterPro" id="IPR012337">
    <property type="entry name" value="RNaseH-like_sf"/>
</dbReference>
<evidence type="ECO:0000313" key="8">
    <source>
        <dbReference type="Proteomes" id="UP000821853"/>
    </source>
</evidence>
<proteinExistence type="predicted"/>
<dbReference type="PANTHER" id="PTHR46481">
    <property type="entry name" value="ZINC FINGER BED DOMAIN-CONTAINING PROTEIN 4"/>
    <property type="match status" value="1"/>
</dbReference>
<sequence length="617" mass="69255">MRACHLPAVWSCPAPRWLRAVNAAIGRPVVTWSAGACETTFPRLSGDRSVIDCPAPTLILLVPAFFCCFLRGTLRRSDVCLLIRVLGSLQYHLRAKHPGLPLQQESSQKTQTTIDAYTARALSTTKEESIAQALVTWIVSSSRPLSIVEDDGLANVLKIASGSPCYQPPSRRAVDARVGALYNRKKSDVQAELSTSSFISLTADFWTSVTNDAYLGVTAHWIDDDWVLRSATLQVRHIPEWHAADQCASEILEAAIDWRIDANVVAVCTDNARKICLGVEKANFQNLKCAAHTLQLCVQKALSVTGVERLLAVCRRVVCHFKHSSSHQAVLSKHASDLGMPRKKLQEDIATRWNSTYVMINSLIELKEPLRRAMEDATDSKTLTPHITGAEWDWLEQLRDTLKPLLDVTELLEGYKYVTRSVLIPALKLLKNAMTTNGCDPAFICRFKAMLVYSVEERLLAWPHYSDYEVATSLDPRFKSLACIDRDRREHVWERRSSAGLLSRAATPAENTPSKKRKHHFVAENEEQITPCQVPLYRSMAEVADDDLDPLEWWRVQSSLLSELAPVVKMLLCVPVTSTPCERVFSTAAMTVNKKRNSLLPENVNKLLCLRNWMNYH</sequence>
<dbReference type="Proteomes" id="UP000821853">
    <property type="component" value="Chromosome 4"/>
</dbReference>
<dbReference type="AlphaFoldDB" id="A0A9J6GGD6"/>
<gene>
    <name evidence="7" type="ORF">HPB48_013712</name>
</gene>
<dbReference type="SUPFAM" id="SSF53098">
    <property type="entry name" value="Ribonuclease H-like"/>
    <property type="match status" value="1"/>
</dbReference>
<keyword evidence="5" id="KW-0539">Nucleus</keyword>
<dbReference type="OrthoDB" id="6512557at2759"/>
<dbReference type="GO" id="GO:0008270">
    <property type="term" value="F:zinc ion binding"/>
    <property type="evidence" value="ECO:0007669"/>
    <property type="project" value="UniProtKB-KW"/>
</dbReference>
<evidence type="ECO:0000256" key="4">
    <source>
        <dbReference type="ARBA" id="ARBA00022833"/>
    </source>
</evidence>
<organism evidence="7 8">
    <name type="scientific">Haemaphysalis longicornis</name>
    <name type="common">Bush tick</name>
    <dbReference type="NCBI Taxonomy" id="44386"/>
    <lineage>
        <taxon>Eukaryota</taxon>
        <taxon>Metazoa</taxon>
        <taxon>Ecdysozoa</taxon>
        <taxon>Arthropoda</taxon>
        <taxon>Chelicerata</taxon>
        <taxon>Arachnida</taxon>
        <taxon>Acari</taxon>
        <taxon>Parasitiformes</taxon>
        <taxon>Ixodida</taxon>
        <taxon>Ixodoidea</taxon>
        <taxon>Ixodidae</taxon>
        <taxon>Haemaphysalinae</taxon>
        <taxon>Haemaphysalis</taxon>
    </lineage>
</organism>
<feature type="domain" description="HAT C-terminal dimerisation" evidence="6">
    <location>
        <begin position="539"/>
        <end position="614"/>
    </location>
</feature>